<dbReference type="InterPro" id="IPR013815">
    <property type="entry name" value="ATP_grasp_subdomain_1"/>
</dbReference>
<evidence type="ECO:0000259" key="14">
    <source>
        <dbReference type="Pfam" id="PF23166"/>
    </source>
</evidence>
<feature type="domain" description="Alpha-glucan water dikinase-like N-terminal Ig-like" evidence="14">
    <location>
        <begin position="3"/>
        <end position="43"/>
    </location>
</feature>
<keyword evidence="9" id="KW-0460">Magnesium</keyword>
<dbReference type="InterPro" id="IPR054481">
    <property type="entry name" value="GWD1_pHisD"/>
</dbReference>
<keyword evidence="5" id="KW-0479">Metal-binding</keyword>
<evidence type="ECO:0000256" key="1">
    <source>
        <dbReference type="ARBA" id="ARBA00001946"/>
    </source>
</evidence>
<evidence type="ECO:0000256" key="7">
    <source>
        <dbReference type="ARBA" id="ARBA00022777"/>
    </source>
</evidence>
<dbReference type="PANTHER" id="PTHR46999">
    <property type="entry name" value="ALPHA-GLUCAN WATER DIKINASE 1, CHLOROPLASTIC-RELATED"/>
    <property type="match status" value="1"/>
</dbReference>
<accession>A0A9R0UZY9</accession>
<dbReference type="InterPro" id="IPR056301">
    <property type="entry name" value="GWD-like_N_Ig"/>
</dbReference>
<keyword evidence="8" id="KW-0067">ATP-binding</keyword>
<evidence type="ECO:0000313" key="15">
    <source>
        <dbReference type="EMBL" id="VAH09532.1"/>
    </source>
</evidence>
<comment type="cofactor">
    <cofactor evidence="1">
        <name>Mg(2+)</name>
        <dbReference type="ChEBI" id="CHEBI:18420"/>
    </cofactor>
</comment>
<dbReference type="Pfam" id="PF22973">
    <property type="entry name" value="GWD1_pHisD"/>
    <property type="match status" value="1"/>
</dbReference>
<dbReference type="EMBL" id="LT934111">
    <property type="protein sequence ID" value="VAH09532.1"/>
    <property type="molecule type" value="Genomic_DNA"/>
</dbReference>
<dbReference type="GO" id="GO:0005524">
    <property type="term" value="F:ATP binding"/>
    <property type="evidence" value="ECO:0007669"/>
    <property type="project" value="UniProtKB-KW"/>
</dbReference>
<keyword evidence="16" id="KW-1185">Reference proteome</keyword>
<comment type="subunit">
    <text evidence="3">Homodimer.</text>
</comment>
<evidence type="ECO:0000256" key="4">
    <source>
        <dbReference type="ARBA" id="ARBA00022679"/>
    </source>
</evidence>
<proteinExistence type="inferred from homology"/>
<dbReference type="PANTHER" id="PTHR46999:SF5">
    <property type="entry name" value="PYRUVATE PHOSPHATE DIKINASE AMP_ATP-BINDING DOMAIN-CONTAINING PROTEIN"/>
    <property type="match status" value="1"/>
</dbReference>
<dbReference type="InterPro" id="IPR002192">
    <property type="entry name" value="PPDK_AMP/ATP-bd"/>
</dbReference>
<feature type="domain" description="Pyruvate phosphate dikinase AMP/ATP-binding" evidence="12">
    <location>
        <begin position="867"/>
        <end position="981"/>
    </location>
</feature>
<evidence type="ECO:0000256" key="11">
    <source>
        <dbReference type="SAM" id="MobiDB-lite"/>
    </source>
</evidence>
<dbReference type="Pfam" id="PF01326">
    <property type="entry name" value="PPDK_N"/>
    <property type="match status" value="1"/>
</dbReference>
<evidence type="ECO:0000256" key="5">
    <source>
        <dbReference type="ARBA" id="ARBA00022723"/>
    </source>
</evidence>
<comment type="similarity">
    <text evidence="2">Belongs to the PEP-utilizing enzyme family.</text>
</comment>
<evidence type="ECO:0000256" key="8">
    <source>
        <dbReference type="ARBA" id="ARBA00022840"/>
    </source>
</evidence>
<dbReference type="GO" id="GO:0016301">
    <property type="term" value="F:kinase activity"/>
    <property type="evidence" value="ECO:0007669"/>
    <property type="project" value="UniProtKB-KW"/>
</dbReference>
<dbReference type="Proteomes" id="UP000324705">
    <property type="component" value="Chromosome 1A"/>
</dbReference>
<name>A0A9R0UZY9_TRITD</name>
<keyword evidence="10" id="KW-0119">Carbohydrate metabolism</keyword>
<keyword evidence="7" id="KW-0418">Kinase</keyword>
<sequence length="1107" mass="123298">MTGSSSTLKIEIDDPALQSIEFVLVDEAQNKWFKNNGENFLIHIRPGHHQEQHSAPAATNQNFSSERVTRKNRDVMQLLSKHASSSTDVNKATEATPVRNPTVLDLFLKSLQEKNGCQLLCKKVFKLGEKEILASMSEVQGKFKVHLATNHAEPLILHWALAKKAGEWKAPPPGVAPAGSTLLELACESSFSDAELDGLHYQVLEIELDADSYKGMPFVLRYNETWIKNNTSDFYLDFSRRTAKTSEQKDSSDAGKGTAKALLETIADLEGEAQKSFMHRFNIASDLVEQAKDAGQLGLAGLLVWMRFMATRQLIWNKNYNVKPREISQAQDRFTDNLESLYRTYPQYREMLRMILAAVGRGGQGDVGQRIRDEILVIQRNNNCMGGMMEEWHQKLHNNTSPDDVVICQALMDYMNSDLDIKVYWDTLNKNGITKERLASYDHPIHSEPNLTREQKEGLLRDLTNYMRSLKAVHSGADLESAIGTCTGYTSEELLKFVLDHIEDKSVESLVEGLLEARAALRPLLLGSTDRLKDLIFLDIALDSTVRTAVERSYENLNNASPQKLMYFISLVVENLALSTDDNEDLLYCLKGWNHALEMSNKSDSQWALYAKAFLDRTRLALATKGEEYHNILQPSAEYLGSLLGIEQWTLNIFTEEIIRSGSAASLSLLLNRLDPVLRNVANLGSWQIISPVEVAGYVVAVDQLLTVQDKSYDKPTVLVVKGVKGEEEIPDGVVAVLTPDMPDVLSHVSVRARNSKVLFATCFDPNIFSELQQNEGKVLSLKPGSVDINYREIAENELVSSSPDTADGQSAPSLSLAKKQFLGKYAISADEFSDEKVGAKSRNIAYLNGKVPSWVSVPTSVALPFGTFETALSDNTNKVKELKEKMQGSGMPWPGDEGEQRWEQAWMAIKKVWASKWNERAYFSTRKVKLDHANLCMSVLVQEVVSADYAFVIHTTNPSSGESSEIYAEVVKGLGETLVGAYPGRAMSFVCKKDNLDSPKVLGYPSKPIGLFIKKSVIFRSDSNGEDLEGYAGAGLYDSVPMDKEEEVVLDYTNDPLITDCSFRNTILSNIARTGHAIEELYGSPQDIEGVVKDGKIYVVQTRPQM</sequence>
<keyword evidence="6" id="KW-0547">Nucleotide-binding</keyword>
<evidence type="ECO:0000256" key="3">
    <source>
        <dbReference type="ARBA" id="ARBA00011738"/>
    </source>
</evidence>
<evidence type="ECO:0000256" key="10">
    <source>
        <dbReference type="ARBA" id="ARBA00023277"/>
    </source>
</evidence>
<evidence type="ECO:0000259" key="13">
    <source>
        <dbReference type="Pfam" id="PF22973"/>
    </source>
</evidence>
<evidence type="ECO:0008006" key="17">
    <source>
        <dbReference type="Google" id="ProtNLM"/>
    </source>
</evidence>
<evidence type="ECO:0000256" key="6">
    <source>
        <dbReference type="ARBA" id="ARBA00022741"/>
    </source>
</evidence>
<feature type="domain" description="Alpha-glucan water dikinase-like N-terminal Ig-like" evidence="14">
    <location>
        <begin position="128"/>
        <end position="238"/>
    </location>
</feature>
<dbReference type="GO" id="GO:0046872">
    <property type="term" value="F:metal ion binding"/>
    <property type="evidence" value="ECO:0007669"/>
    <property type="project" value="UniProtKB-KW"/>
</dbReference>
<evidence type="ECO:0000313" key="16">
    <source>
        <dbReference type="Proteomes" id="UP000324705"/>
    </source>
</evidence>
<gene>
    <name evidence="15" type="ORF">TRITD_1Av1G199930</name>
</gene>
<feature type="region of interest" description="Disordered" evidence="11">
    <location>
        <begin position="48"/>
        <end position="67"/>
    </location>
</feature>
<evidence type="ECO:0000256" key="2">
    <source>
        <dbReference type="ARBA" id="ARBA00007837"/>
    </source>
</evidence>
<protein>
    <recommendedName>
        <fullName evidence="17">Pyruvate phosphate dikinase AMP/ATP-binding domain-containing protein</fullName>
    </recommendedName>
</protein>
<dbReference type="Gene3D" id="3.30.1490.20">
    <property type="entry name" value="ATP-grasp fold, A domain"/>
    <property type="match status" value="1"/>
</dbReference>
<feature type="domain" description="Alpha-glucan water dikinase phosphohistidine-like" evidence="13">
    <location>
        <begin position="686"/>
        <end position="798"/>
    </location>
</feature>
<dbReference type="Pfam" id="PF23166">
    <property type="entry name" value="Ig_N_CWD1"/>
    <property type="match status" value="2"/>
</dbReference>
<dbReference type="SUPFAM" id="SSF56059">
    <property type="entry name" value="Glutathione synthetase ATP-binding domain-like"/>
    <property type="match status" value="1"/>
</dbReference>
<dbReference type="AlphaFoldDB" id="A0A9R0UZY9"/>
<organism evidence="15 16">
    <name type="scientific">Triticum turgidum subsp. durum</name>
    <name type="common">Durum wheat</name>
    <name type="synonym">Triticum durum</name>
    <dbReference type="NCBI Taxonomy" id="4567"/>
    <lineage>
        <taxon>Eukaryota</taxon>
        <taxon>Viridiplantae</taxon>
        <taxon>Streptophyta</taxon>
        <taxon>Embryophyta</taxon>
        <taxon>Tracheophyta</taxon>
        <taxon>Spermatophyta</taxon>
        <taxon>Magnoliopsida</taxon>
        <taxon>Liliopsida</taxon>
        <taxon>Poales</taxon>
        <taxon>Poaceae</taxon>
        <taxon>BOP clade</taxon>
        <taxon>Pooideae</taxon>
        <taxon>Triticodae</taxon>
        <taxon>Triticeae</taxon>
        <taxon>Triticinae</taxon>
        <taxon>Triticum</taxon>
    </lineage>
</organism>
<keyword evidence="4" id="KW-0808">Transferase</keyword>
<dbReference type="Gramene" id="TRITD1Av1G199930.2">
    <property type="protein sequence ID" value="TRITD1Av1G199930.2"/>
    <property type="gene ID" value="TRITD1Av1G199930"/>
</dbReference>
<feature type="compositionally biased region" description="Polar residues" evidence="11">
    <location>
        <begin position="57"/>
        <end position="66"/>
    </location>
</feature>
<evidence type="ECO:0000256" key="9">
    <source>
        <dbReference type="ARBA" id="ARBA00022842"/>
    </source>
</evidence>
<dbReference type="Gene3D" id="3.30.470.20">
    <property type="entry name" value="ATP-grasp fold, B domain"/>
    <property type="match status" value="1"/>
</dbReference>
<reference evidence="15 16" key="1">
    <citation type="submission" date="2017-09" db="EMBL/GenBank/DDBJ databases">
        <authorList>
            <consortium name="International Durum Wheat Genome Sequencing Consortium (IDWGSC)"/>
            <person name="Milanesi L."/>
        </authorList>
    </citation>
    <scope>NUCLEOTIDE SEQUENCE [LARGE SCALE GENOMIC DNA]</scope>
    <source>
        <strain evidence="16">cv. Svevo</strain>
    </source>
</reference>
<evidence type="ECO:0000259" key="12">
    <source>
        <dbReference type="Pfam" id="PF01326"/>
    </source>
</evidence>